<protein>
    <submittedName>
        <fullName evidence="1">Uncharacterized protein</fullName>
    </submittedName>
</protein>
<dbReference type="Proteomes" id="UP001497482">
    <property type="component" value="Chromosome 17"/>
</dbReference>
<sequence>MSEGSGGHWACWAWQGGGLRESLCLAGGRAPGVTGPAGPGRGEGSGSHWACWAWQGGGLRESLGLLGLAGGRAPGVTWPPAGPGRAPGVTWPAGPGRGEGSGGHLAACWAWQGGGLWGSSGRLLGLAGGRAPGVIWPPAGPGRAPGVTWPAGPGRGEGSGSHWAWQGGGLRESLGLLGLAGGRAPGVIWPPAGPGRAPGVTRPAGPGRGEGSGGHLAACWAWQG</sequence>
<accession>A0AAV2KHS9</accession>
<dbReference type="AlphaFoldDB" id="A0AAV2KHS9"/>
<organism evidence="1 2">
    <name type="scientific">Knipowitschia caucasica</name>
    <name type="common">Caucasian dwarf goby</name>
    <name type="synonym">Pomatoschistus caucasicus</name>
    <dbReference type="NCBI Taxonomy" id="637954"/>
    <lineage>
        <taxon>Eukaryota</taxon>
        <taxon>Metazoa</taxon>
        <taxon>Chordata</taxon>
        <taxon>Craniata</taxon>
        <taxon>Vertebrata</taxon>
        <taxon>Euteleostomi</taxon>
        <taxon>Actinopterygii</taxon>
        <taxon>Neopterygii</taxon>
        <taxon>Teleostei</taxon>
        <taxon>Neoteleostei</taxon>
        <taxon>Acanthomorphata</taxon>
        <taxon>Gobiaria</taxon>
        <taxon>Gobiiformes</taxon>
        <taxon>Gobioidei</taxon>
        <taxon>Gobiidae</taxon>
        <taxon>Gobiinae</taxon>
        <taxon>Knipowitschia</taxon>
    </lineage>
</organism>
<dbReference type="EMBL" id="OZ035839">
    <property type="protein sequence ID" value="CAL1587067.1"/>
    <property type="molecule type" value="Genomic_DNA"/>
</dbReference>
<name>A0AAV2KHS9_KNICA</name>
<reference evidence="1 2" key="1">
    <citation type="submission" date="2024-04" db="EMBL/GenBank/DDBJ databases">
        <authorList>
            <person name="Waldvogel A.-M."/>
            <person name="Schoenle A."/>
        </authorList>
    </citation>
    <scope>NUCLEOTIDE SEQUENCE [LARGE SCALE GENOMIC DNA]</scope>
</reference>
<gene>
    <name evidence="1" type="ORF">KC01_LOCUS17039</name>
</gene>
<evidence type="ECO:0000313" key="1">
    <source>
        <dbReference type="EMBL" id="CAL1587067.1"/>
    </source>
</evidence>
<evidence type="ECO:0000313" key="2">
    <source>
        <dbReference type="Proteomes" id="UP001497482"/>
    </source>
</evidence>
<keyword evidence="2" id="KW-1185">Reference proteome</keyword>
<proteinExistence type="predicted"/>